<name>A0ACB9QXS2_9MYRT</name>
<accession>A0ACB9QXS2</accession>
<dbReference type="EMBL" id="CM042884">
    <property type="protein sequence ID" value="KAI4371473.1"/>
    <property type="molecule type" value="Genomic_DNA"/>
</dbReference>
<protein>
    <submittedName>
        <fullName evidence="1">Uncharacterized protein</fullName>
    </submittedName>
</protein>
<evidence type="ECO:0000313" key="2">
    <source>
        <dbReference type="Proteomes" id="UP001057402"/>
    </source>
</evidence>
<dbReference type="Proteomes" id="UP001057402">
    <property type="component" value="Chromosome 5"/>
</dbReference>
<keyword evidence="2" id="KW-1185">Reference proteome</keyword>
<gene>
    <name evidence="1" type="ORF">MLD38_019705</name>
</gene>
<proteinExistence type="predicted"/>
<reference evidence="2" key="1">
    <citation type="journal article" date="2023" name="Front. Plant Sci.">
        <title>Chromosomal-level genome assembly of Melastoma candidum provides insights into trichome evolution.</title>
        <authorList>
            <person name="Zhong Y."/>
            <person name="Wu W."/>
            <person name="Sun C."/>
            <person name="Zou P."/>
            <person name="Liu Y."/>
            <person name="Dai S."/>
            <person name="Zhou R."/>
        </authorList>
    </citation>
    <scope>NUCLEOTIDE SEQUENCE [LARGE SCALE GENOMIC DNA]</scope>
</reference>
<comment type="caution">
    <text evidence="1">The sequence shown here is derived from an EMBL/GenBank/DDBJ whole genome shotgun (WGS) entry which is preliminary data.</text>
</comment>
<organism evidence="1 2">
    <name type="scientific">Melastoma candidum</name>
    <dbReference type="NCBI Taxonomy" id="119954"/>
    <lineage>
        <taxon>Eukaryota</taxon>
        <taxon>Viridiplantae</taxon>
        <taxon>Streptophyta</taxon>
        <taxon>Embryophyta</taxon>
        <taxon>Tracheophyta</taxon>
        <taxon>Spermatophyta</taxon>
        <taxon>Magnoliopsida</taxon>
        <taxon>eudicotyledons</taxon>
        <taxon>Gunneridae</taxon>
        <taxon>Pentapetalae</taxon>
        <taxon>rosids</taxon>
        <taxon>malvids</taxon>
        <taxon>Myrtales</taxon>
        <taxon>Melastomataceae</taxon>
        <taxon>Melastomatoideae</taxon>
        <taxon>Melastomateae</taxon>
        <taxon>Melastoma</taxon>
    </lineage>
</organism>
<sequence>MISQGADGSGITSAKDASNITPSGERTREPMPRPGRKELISLLHEAMCTNQEVSSIPKLEGKQVMISPMPLHFKGIPVPGAAASPKSCYQRKEGPYVGKKGFRAPEVLLKSFHQGPKLDVWSAGVTLLYLILGRMPFVGDPEQIGVETFQEQYITKFRGSEDLWEVARLHGRESSFPTATITLAHKQYDADHEFCRKSTKRPELISSIPESLYDDRLDKCLTANPRLRISTEEAIKHEFFRLCHDDIRKQELFRMGMEQDYETRRDPHPQPIEKLIQVRDASS</sequence>
<evidence type="ECO:0000313" key="1">
    <source>
        <dbReference type="EMBL" id="KAI4371473.1"/>
    </source>
</evidence>